<keyword evidence="1" id="KW-0472">Membrane</keyword>
<sequence>MTHRRPDGTLTPALPDMAPGSAIVVTHLLRALRAELGKLSSRSPLWYAVIPLAVLIPAGLNFGIAKAAQLNKIDGSGGMDTNNAAYWIIVFSTFILMTGAVTSFCGEFRDGTAELEFAVQPRRWLLPVAKLIVFGGISGVVALVTTFGIMWGYHALFPDVWGRVDVLSYDGVRLWLGTPLLTVLVVALGLGLSALLPRPGLVVMLILLWKFGVEKFVEFLQGDFGILLQRWSPFRNAEIGAGQMVTFDSPFGGALGSMLYFAAIAVGFFVIGTVRLSRGDLRGSD</sequence>
<dbReference type="eggNOG" id="COG3087">
    <property type="taxonomic scope" value="Bacteria"/>
</dbReference>
<feature type="transmembrane region" description="Helical" evidence="1">
    <location>
        <begin position="124"/>
        <end position="153"/>
    </location>
</feature>
<feature type="transmembrane region" description="Helical" evidence="1">
    <location>
        <begin position="174"/>
        <end position="196"/>
    </location>
</feature>
<reference evidence="2 3" key="1">
    <citation type="submission" date="2011-11" db="EMBL/GenBank/DDBJ databases">
        <title>Whole genome shotgun sequence of Gordonia amarae NBRC 15530.</title>
        <authorList>
            <person name="Takarada H."/>
            <person name="Hosoyama A."/>
            <person name="Tsuchikane K."/>
            <person name="Katsumata H."/>
            <person name="Yamazaki S."/>
            <person name="Fujita N."/>
        </authorList>
    </citation>
    <scope>NUCLEOTIDE SEQUENCE [LARGE SCALE GENOMIC DNA]</scope>
    <source>
        <strain evidence="2 3">NBRC 15530</strain>
    </source>
</reference>
<dbReference type="Proteomes" id="UP000006023">
    <property type="component" value="Unassembled WGS sequence"/>
</dbReference>
<keyword evidence="3" id="KW-1185">Reference proteome</keyword>
<keyword evidence="1" id="KW-1133">Transmembrane helix</keyword>
<feature type="transmembrane region" description="Helical" evidence="1">
    <location>
        <begin position="84"/>
        <end position="104"/>
    </location>
</feature>
<dbReference type="EMBL" id="BAED01000003">
    <property type="protein sequence ID" value="GAB03607.1"/>
    <property type="molecule type" value="Genomic_DNA"/>
</dbReference>
<comment type="caution">
    <text evidence="2">The sequence shown here is derived from an EMBL/GenBank/DDBJ whole genome shotgun (WGS) entry which is preliminary data.</text>
</comment>
<dbReference type="STRING" id="1075090.GOAMR_03_01170"/>
<evidence type="ECO:0000313" key="2">
    <source>
        <dbReference type="EMBL" id="GAB03607.1"/>
    </source>
</evidence>
<protein>
    <submittedName>
        <fullName evidence="2">Putative ABC transporter permease protein</fullName>
    </submittedName>
</protein>
<gene>
    <name evidence="2" type="ORF">GOAMR_03_01170</name>
</gene>
<evidence type="ECO:0000256" key="1">
    <source>
        <dbReference type="SAM" id="Phobius"/>
    </source>
</evidence>
<evidence type="ECO:0000313" key="3">
    <source>
        <dbReference type="Proteomes" id="UP000006023"/>
    </source>
</evidence>
<name>G7GJ32_9ACTN</name>
<dbReference type="AlphaFoldDB" id="G7GJ32"/>
<proteinExistence type="predicted"/>
<keyword evidence="1" id="KW-0812">Transmembrane</keyword>
<feature type="transmembrane region" description="Helical" evidence="1">
    <location>
        <begin position="45"/>
        <end position="64"/>
    </location>
</feature>
<organism evidence="2 3">
    <name type="scientific">Gordonia amarae NBRC 15530</name>
    <dbReference type="NCBI Taxonomy" id="1075090"/>
    <lineage>
        <taxon>Bacteria</taxon>
        <taxon>Bacillati</taxon>
        <taxon>Actinomycetota</taxon>
        <taxon>Actinomycetes</taxon>
        <taxon>Mycobacteriales</taxon>
        <taxon>Gordoniaceae</taxon>
        <taxon>Gordonia</taxon>
    </lineage>
</organism>
<dbReference type="RefSeq" id="WP_005181327.1">
    <property type="nucleotide sequence ID" value="NZ_BAED01000003.1"/>
</dbReference>
<feature type="transmembrane region" description="Helical" evidence="1">
    <location>
        <begin position="254"/>
        <end position="274"/>
    </location>
</feature>
<accession>G7GJ32</accession>